<feature type="compositionally biased region" description="Low complexity" evidence="5">
    <location>
        <begin position="335"/>
        <end position="353"/>
    </location>
</feature>
<comment type="caution">
    <text evidence="7">The sequence shown here is derived from an EMBL/GenBank/DDBJ whole genome shotgun (WGS) entry which is preliminary data.</text>
</comment>
<dbReference type="PANTHER" id="PTHR15549">
    <property type="entry name" value="PAIRED IMMUNOGLOBULIN-LIKE TYPE 2 RECEPTOR"/>
    <property type="match status" value="1"/>
</dbReference>
<dbReference type="Proteomes" id="UP000191672">
    <property type="component" value="Unassembled WGS sequence"/>
</dbReference>
<dbReference type="GO" id="GO:0016020">
    <property type="term" value="C:membrane"/>
    <property type="evidence" value="ECO:0007669"/>
    <property type="project" value="UniProtKB-SubCell"/>
</dbReference>
<dbReference type="STRING" id="416450.A0A1V6QCN9"/>
<keyword evidence="4 6" id="KW-0472">Membrane</keyword>
<organism evidence="7 8">
    <name type="scientific">Penicillium antarcticum</name>
    <dbReference type="NCBI Taxonomy" id="416450"/>
    <lineage>
        <taxon>Eukaryota</taxon>
        <taxon>Fungi</taxon>
        <taxon>Dikarya</taxon>
        <taxon>Ascomycota</taxon>
        <taxon>Pezizomycotina</taxon>
        <taxon>Eurotiomycetes</taxon>
        <taxon>Eurotiomycetidae</taxon>
        <taxon>Eurotiales</taxon>
        <taxon>Aspergillaceae</taxon>
        <taxon>Penicillium</taxon>
    </lineage>
</organism>
<keyword evidence="8" id="KW-1185">Reference proteome</keyword>
<dbReference type="InterPro" id="IPR051694">
    <property type="entry name" value="Immunoregulatory_rcpt-like"/>
</dbReference>
<evidence type="ECO:0000256" key="1">
    <source>
        <dbReference type="ARBA" id="ARBA00004167"/>
    </source>
</evidence>
<feature type="region of interest" description="Disordered" evidence="5">
    <location>
        <begin position="199"/>
        <end position="218"/>
    </location>
</feature>
<dbReference type="GO" id="GO:0071944">
    <property type="term" value="C:cell periphery"/>
    <property type="evidence" value="ECO:0007669"/>
    <property type="project" value="UniProtKB-ARBA"/>
</dbReference>
<feature type="compositionally biased region" description="Pro residues" evidence="5">
    <location>
        <begin position="325"/>
        <end position="334"/>
    </location>
</feature>
<name>A0A1V6QCN9_9EURO</name>
<evidence type="ECO:0000313" key="7">
    <source>
        <dbReference type="EMBL" id="OQD86978.1"/>
    </source>
</evidence>
<proteinExistence type="predicted"/>
<feature type="region of interest" description="Disordered" evidence="5">
    <location>
        <begin position="287"/>
        <end position="432"/>
    </location>
</feature>
<feature type="region of interest" description="Disordered" evidence="5">
    <location>
        <begin position="445"/>
        <end position="507"/>
    </location>
</feature>
<evidence type="ECO:0000256" key="5">
    <source>
        <dbReference type="SAM" id="MobiDB-lite"/>
    </source>
</evidence>
<feature type="compositionally biased region" description="Polar residues" evidence="5">
    <location>
        <begin position="484"/>
        <end position="497"/>
    </location>
</feature>
<feature type="region of interest" description="Disordered" evidence="5">
    <location>
        <begin position="230"/>
        <end position="256"/>
    </location>
</feature>
<feature type="compositionally biased region" description="Polar residues" evidence="5">
    <location>
        <begin position="230"/>
        <end position="247"/>
    </location>
</feature>
<evidence type="ECO:0000256" key="6">
    <source>
        <dbReference type="SAM" id="Phobius"/>
    </source>
</evidence>
<feature type="compositionally biased region" description="Basic and acidic residues" evidence="5">
    <location>
        <begin position="465"/>
        <end position="476"/>
    </location>
</feature>
<dbReference type="AlphaFoldDB" id="A0A1V6QCN9"/>
<gene>
    <name evidence="7" type="ORF">PENANT_c006G04324</name>
</gene>
<feature type="region of interest" description="Disordered" evidence="5">
    <location>
        <begin position="28"/>
        <end position="93"/>
    </location>
</feature>
<sequence>MRGDATTTDEASSDDSLGTTVVYQTQTSYISPTPTQTTSAATSSASSDLTFYNPSSSSSETQQTVSSQTSSSQTTSTEQTSVPSSDISADTNKKDHHGISAAAVIGMSVASGIAVAFIIGVAVFFCCKRRRMRKQQRDESDPHVFEIGGAMTEPPYFSKPMPRLPTSGLGTESPPSLVSSEGRETHQMSSVQPMAFIRSQSPYSPGHASPSNPPQANISTRQERIGFAISSDSDWDTSPRTQSSQHSVARLIPEGSMGLYPKPLKWSHRPASGETLFEEDESQQAAFAAGKMKMNNSKPGIPPKLAGLPANPRAYKEGGGAVPAGPRPGPPRALAPPFSHTSTLRTSTSESSTAPIDSANTSNHTSTSNALFPPFTTTNPQPQPPQQSPLPSTSTLPAGSEIVSKPRIVKGKDIKRVQIRNSPRPPSEVIAPYCPDDLWLERGKTMAPLKSRDPSGELPYPSDHFPGDVHYPDSPKKKIGTVDNRVSPTSRNLTPSRRGQDLILRVD</sequence>
<evidence type="ECO:0000256" key="4">
    <source>
        <dbReference type="ARBA" id="ARBA00023136"/>
    </source>
</evidence>
<protein>
    <submittedName>
        <fullName evidence="7">Uncharacterized protein</fullName>
    </submittedName>
</protein>
<evidence type="ECO:0000256" key="3">
    <source>
        <dbReference type="ARBA" id="ARBA00022989"/>
    </source>
</evidence>
<dbReference type="EMBL" id="MDYN01000006">
    <property type="protein sequence ID" value="OQD86978.1"/>
    <property type="molecule type" value="Genomic_DNA"/>
</dbReference>
<feature type="compositionally biased region" description="Low complexity" evidence="5">
    <location>
        <begin position="360"/>
        <end position="380"/>
    </location>
</feature>
<feature type="compositionally biased region" description="Low complexity" evidence="5">
    <location>
        <begin position="54"/>
        <end position="85"/>
    </location>
</feature>
<evidence type="ECO:0000313" key="8">
    <source>
        <dbReference type="Proteomes" id="UP000191672"/>
    </source>
</evidence>
<feature type="compositionally biased region" description="Basic and acidic residues" evidence="5">
    <location>
        <begin position="445"/>
        <end position="455"/>
    </location>
</feature>
<reference evidence="8" key="1">
    <citation type="journal article" date="2017" name="Nat. Microbiol.">
        <title>Global analysis of biosynthetic gene clusters reveals vast potential of secondary metabolite production in Penicillium species.</title>
        <authorList>
            <person name="Nielsen J.C."/>
            <person name="Grijseels S."/>
            <person name="Prigent S."/>
            <person name="Ji B."/>
            <person name="Dainat J."/>
            <person name="Nielsen K.F."/>
            <person name="Frisvad J.C."/>
            <person name="Workman M."/>
            <person name="Nielsen J."/>
        </authorList>
    </citation>
    <scope>NUCLEOTIDE SEQUENCE [LARGE SCALE GENOMIC DNA]</scope>
    <source>
        <strain evidence="8">IBT 31811</strain>
    </source>
</reference>
<dbReference type="PANTHER" id="PTHR15549:SF30">
    <property type="entry name" value="MID2 DOMAIN-CONTAINING PROTEIN"/>
    <property type="match status" value="1"/>
</dbReference>
<feature type="compositionally biased region" description="Low complexity" evidence="5">
    <location>
        <begin position="31"/>
        <end position="47"/>
    </location>
</feature>
<keyword evidence="2 6" id="KW-0812">Transmembrane</keyword>
<feature type="region of interest" description="Disordered" evidence="5">
    <location>
        <begin position="155"/>
        <end position="187"/>
    </location>
</feature>
<keyword evidence="3 6" id="KW-1133">Transmembrane helix</keyword>
<feature type="transmembrane region" description="Helical" evidence="6">
    <location>
        <begin position="99"/>
        <end position="127"/>
    </location>
</feature>
<feature type="compositionally biased region" description="Polar residues" evidence="5">
    <location>
        <begin position="168"/>
        <end position="179"/>
    </location>
</feature>
<accession>A0A1V6QCN9</accession>
<evidence type="ECO:0000256" key="2">
    <source>
        <dbReference type="ARBA" id="ARBA00022692"/>
    </source>
</evidence>
<comment type="subcellular location">
    <subcellularLocation>
        <location evidence="1">Membrane</location>
        <topology evidence="1">Single-pass membrane protein</topology>
    </subcellularLocation>
</comment>
<feature type="compositionally biased region" description="Basic and acidic residues" evidence="5">
    <location>
        <begin position="498"/>
        <end position="507"/>
    </location>
</feature>